<organism evidence="2 3">
    <name type="scientific">Zopfia rhizophila CBS 207.26</name>
    <dbReference type="NCBI Taxonomy" id="1314779"/>
    <lineage>
        <taxon>Eukaryota</taxon>
        <taxon>Fungi</taxon>
        <taxon>Dikarya</taxon>
        <taxon>Ascomycota</taxon>
        <taxon>Pezizomycotina</taxon>
        <taxon>Dothideomycetes</taxon>
        <taxon>Dothideomycetes incertae sedis</taxon>
        <taxon>Zopfiaceae</taxon>
        <taxon>Zopfia</taxon>
    </lineage>
</organism>
<feature type="compositionally biased region" description="Polar residues" evidence="1">
    <location>
        <begin position="402"/>
        <end position="427"/>
    </location>
</feature>
<feature type="compositionally biased region" description="Polar residues" evidence="1">
    <location>
        <begin position="527"/>
        <end position="537"/>
    </location>
</feature>
<proteinExistence type="predicted"/>
<dbReference type="Proteomes" id="UP000800200">
    <property type="component" value="Unassembled WGS sequence"/>
</dbReference>
<dbReference type="AlphaFoldDB" id="A0A6A6E857"/>
<reference evidence="2" key="1">
    <citation type="journal article" date="2020" name="Stud. Mycol.">
        <title>101 Dothideomycetes genomes: a test case for predicting lifestyles and emergence of pathogens.</title>
        <authorList>
            <person name="Haridas S."/>
            <person name="Albert R."/>
            <person name="Binder M."/>
            <person name="Bloem J."/>
            <person name="Labutti K."/>
            <person name="Salamov A."/>
            <person name="Andreopoulos B."/>
            <person name="Baker S."/>
            <person name="Barry K."/>
            <person name="Bills G."/>
            <person name="Bluhm B."/>
            <person name="Cannon C."/>
            <person name="Castanera R."/>
            <person name="Culley D."/>
            <person name="Daum C."/>
            <person name="Ezra D."/>
            <person name="Gonzalez J."/>
            <person name="Henrissat B."/>
            <person name="Kuo A."/>
            <person name="Liang C."/>
            <person name="Lipzen A."/>
            <person name="Lutzoni F."/>
            <person name="Magnuson J."/>
            <person name="Mondo S."/>
            <person name="Nolan M."/>
            <person name="Ohm R."/>
            <person name="Pangilinan J."/>
            <person name="Park H.-J."/>
            <person name="Ramirez L."/>
            <person name="Alfaro M."/>
            <person name="Sun H."/>
            <person name="Tritt A."/>
            <person name="Yoshinaga Y."/>
            <person name="Zwiers L.-H."/>
            <person name="Turgeon B."/>
            <person name="Goodwin S."/>
            <person name="Spatafora J."/>
            <person name="Crous P."/>
            <person name="Grigoriev I."/>
        </authorList>
    </citation>
    <scope>NUCLEOTIDE SEQUENCE</scope>
    <source>
        <strain evidence="2">CBS 207.26</strain>
    </source>
</reference>
<gene>
    <name evidence="2" type="ORF">K469DRAFT_687326</name>
</gene>
<name>A0A6A6E857_9PEZI</name>
<feature type="compositionally biased region" description="Basic residues" evidence="1">
    <location>
        <begin position="440"/>
        <end position="449"/>
    </location>
</feature>
<dbReference type="OrthoDB" id="3801566at2759"/>
<feature type="compositionally biased region" description="Basic and acidic residues" evidence="1">
    <location>
        <begin position="322"/>
        <end position="353"/>
    </location>
</feature>
<evidence type="ECO:0000313" key="2">
    <source>
        <dbReference type="EMBL" id="KAF2186350.1"/>
    </source>
</evidence>
<protein>
    <submittedName>
        <fullName evidence="2">Uncharacterized protein</fullName>
    </submittedName>
</protein>
<keyword evidence="3" id="KW-1185">Reference proteome</keyword>
<feature type="compositionally biased region" description="Basic and acidic residues" evidence="1">
    <location>
        <begin position="565"/>
        <end position="589"/>
    </location>
</feature>
<feature type="region of interest" description="Disordered" evidence="1">
    <location>
        <begin position="315"/>
        <end position="589"/>
    </location>
</feature>
<accession>A0A6A6E857</accession>
<dbReference type="EMBL" id="ML994630">
    <property type="protein sequence ID" value="KAF2186350.1"/>
    <property type="molecule type" value="Genomic_DNA"/>
</dbReference>
<feature type="compositionally biased region" description="Low complexity" evidence="1">
    <location>
        <begin position="358"/>
        <end position="387"/>
    </location>
</feature>
<evidence type="ECO:0000313" key="3">
    <source>
        <dbReference type="Proteomes" id="UP000800200"/>
    </source>
</evidence>
<sequence length="589" mass="65476">MVDEPNYCQECPHFLPHGRVLGGAYDPEFYRYPPDEEIFDGTWEEGLQAIEEFDWEPQFGDEEDGIYRDAMGVNRENGEPEEAVASTSNNTIIHDGTPLGVEPDSVEIVAEPNERNASANGSLDIRQAYTPLELEDVVAPTPAKNDENPRPNISKLGIHERATQDLSSSQTIDKSTETLSIIHEDEIDVTTPYGQDPTSQFLEAARSPEAPISTSEKIINWVPIQYTGTLRKEFREMMRERGLKEYKNDKKGDLAAKIMKHDEACAMDYFDLDKEPLLALLSRRDIQFSKSWGRDKLVEALIEEDRRRAAQFPERVKKLRKERPGKEDGINATAAEDKGEQGQEDSEGTRDLGEAPMSPAKPSKGAAEPAPSSSSLSDHTDSFLSSTPEEPDFSPTPGPPALSTSLKQLLTRQAQTPVVTPSPSTEVKLTASYKPPKSSSKLKHHKPLKPKNPSSNLLNDKNFKPDKNDSSDDGYNSPAPARRKRKAKPKTQSTPSKATKTEDNRSNKKGTWLNRPPRRPSGSRRSLNPQPAASQISHYAGTKHGKLKARSETPSLSAIDTEPYIPHEAETHYGKRMTRSDTKSDQGKK</sequence>
<feature type="compositionally biased region" description="Basic and acidic residues" evidence="1">
    <location>
        <begin position="461"/>
        <end position="470"/>
    </location>
</feature>
<evidence type="ECO:0000256" key="1">
    <source>
        <dbReference type="SAM" id="MobiDB-lite"/>
    </source>
</evidence>